<dbReference type="RefSeq" id="WP_254155666.1">
    <property type="nucleotide sequence ID" value="NZ_JAHESD010000063.1"/>
</dbReference>
<feature type="signal peptide" evidence="1">
    <location>
        <begin position="1"/>
        <end position="20"/>
    </location>
</feature>
<reference evidence="2 3" key="1">
    <citation type="submission" date="2021-05" db="EMBL/GenBank/DDBJ databases">
        <title>A Polyphasic approach of four new species of the genus Ohtaekwangia: Ohtaekwangia histidinii sp. nov., Ohtaekwangia cretensis sp. nov., Ohtaekwangia indiensis sp. nov., Ohtaekwangia reichenbachii sp. nov. from diverse environment.</title>
        <authorList>
            <person name="Octaviana S."/>
        </authorList>
    </citation>
    <scope>NUCLEOTIDE SEQUENCE [LARGE SCALE GENOMIC DNA]</scope>
    <source>
        <strain evidence="2 3">PWU20</strain>
    </source>
</reference>
<sequence>MRLLLIVFIGLMVLKSASIAQTHTEKINRELSFEKQSAANAIVIANINGSIKVEGYDGQKVLVEVIKSVSAKTEARLEKGKQQLQLGVIDRADTLVLYVEDGCNSFGKANRRGNGEWKQGGWGYNWDCNKGNCKTEYDYKMDFVIKVPATINVFASTINEGNISVAKVSGTVKANNINGSIALANLVKEAEASTINGDVDIDYEKNPSNDCRFYSLNGDINALFNKGLAANLSFESFNGEFYTNVDKIEALPAKVEKTGNGDGIKYKVNGNRYKVGNGGVFLDFETFNGNVYLKEK</sequence>
<comment type="caution">
    <text evidence="2">The sequence shown here is derived from an EMBL/GenBank/DDBJ whole genome shotgun (WGS) entry which is preliminary data.</text>
</comment>
<evidence type="ECO:0000313" key="2">
    <source>
        <dbReference type="EMBL" id="MBT1705663.1"/>
    </source>
</evidence>
<feature type="chain" id="PRO_5047291093" description="Adhesin domain-containing protein" evidence="1">
    <location>
        <begin position="21"/>
        <end position="296"/>
    </location>
</feature>
<evidence type="ECO:0000256" key="1">
    <source>
        <dbReference type="SAM" id="SignalP"/>
    </source>
</evidence>
<keyword evidence="1" id="KW-0732">Signal</keyword>
<evidence type="ECO:0008006" key="4">
    <source>
        <dbReference type="Google" id="ProtNLM"/>
    </source>
</evidence>
<accession>A0ABS5VW64</accession>
<protein>
    <recommendedName>
        <fullName evidence="4">Adhesin domain-containing protein</fullName>
    </recommendedName>
</protein>
<organism evidence="2 3">
    <name type="scientific">Chryseosolibacter indicus</name>
    <dbReference type="NCBI Taxonomy" id="2782351"/>
    <lineage>
        <taxon>Bacteria</taxon>
        <taxon>Pseudomonadati</taxon>
        <taxon>Bacteroidota</taxon>
        <taxon>Cytophagia</taxon>
        <taxon>Cytophagales</taxon>
        <taxon>Chryseotaleaceae</taxon>
        <taxon>Chryseosolibacter</taxon>
    </lineage>
</organism>
<name>A0ABS5VW64_9BACT</name>
<gene>
    <name evidence="2" type="ORF">KK060_20400</name>
</gene>
<dbReference type="Proteomes" id="UP000772618">
    <property type="component" value="Unassembled WGS sequence"/>
</dbReference>
<dbReference type="EMBL" id="JAHESD010000063">
    <property type="protein sequence ID" value="MBT1705663.1"/>
    <property type="molecule type" value="Genomic_DNA"/>
</dbReference>
<keyword evidence="3" id="KW-1185">Reference proteome</keyword>
<proteinExistence type="predicted"/>
<evidence type="ECO:0000313" key="3">
    <source>
        <dbReference type="Proteomes" id="UP000772618"/>
    </source>
</evidence>